<comment type="caution">
    <text evidence="3">The sequence shown here is derived from an EMBL/GenBank/DDBJ whole genome shotgun (WGS) entry which is preliminary data.</text>
</comment>
<evidence type="ECO:0000256" key="1">
    <source>
        <dbReference type="ARBA" id="ARBA00003238"/>
    </source>
</evidence>
<dbReference type="Gene3D" id="3.30.1180.10">
    <property type="match status" value="1"/>
</dbReference>
<keyword evidence="4" id="KW-1185">Reference proteome</keyword>
<dbReference type="Pfam" id="PF02645">
    <property type="entry name" value="DegV"/>
    <property type="match status" value="1"/>
</dbReference>
<dbReference type="PANTHER" id="PTHR33434:SF3">
    <property type="entry name" value="DEGV DOMAIN-CONTAINING PROTEIN YITS"/>
    <property type="match status" value="1"/>
</dbReference>
<keyword evidence="2" id="KW-0446">Lipid-binding</keyword>
<dbReference type="GO" id="GO:0008289">
    <property type="term" value="F:lipid binding"/>
    <property type="evidence" value="ECO:0007669"/>
    <property type="project" value="UniProtKB-KW"/>
</dbReference>
<dbReference type="PROSITE" id="PS51482">
    <property type="entry name" value="DEGV"/>
    <property type="match status" value="1"/>
</dbReference>
<sequence>MSIKILTDSASDLPCSFFKENNVSLLPLRVHLRDTEYLDLETINPAEVYEAIREGAMPKTSQAAPATVYETFEELAKSGEQCIYIAFSSELSGTYQTAVMVKNELLETYPNFELEIIDTKCASLGQGLVVHYAVQQLAAGLNFKELVSKTRQYASSMEHIFTVDDLDFLAQGGRVSKASAFVGGLLNIKPLLHVEDGKLVPIEKLRGRKKVLKRMIDIMDERGAKNLADQTIAISHGDDEETAMQLKALIEERFGCKSFLINMIGAAVGSHAGPGTIALFFLNEIIE</sequence>
<dbReference type="NCBIfam" id="TIGR00762">
    <property type="entry name" value="DegV"/>
    <property type="match status" value="1"/>
</dbReference>
<evidence type="ECO:0000313" key="3">
    <source>
        <dbReference type="EMBL" id="KSU88207.1"/>
    </source>
</evidence>
<dbReference type="EMBL" id="LNQP01000027">
    <property type="protein sequence ID" value="KSU88207.1"/>
    <property type="molecule type" value="Genomic_DNA"/>
</dbReference>
<dbReference type="InterPro" id="IPR043168">
    <property type="entry name" value="DegV_C"/>
</dbReference>
<dbReference type="InterPro" id="IPR050270">
    <property type="entry name" value="DegV_domain_contain"/>
</dbReference>
<protein>
    <submittedName>
        <fullName evidence="3">Fatty acid-binding protein DegV</fullName>
    </submittedName>
</protein>
<reference evidence="3 4" key="1">
    <citation type="submission" date="2015-11" db="EMBL/GenBank/DDBJ databases">
        <title>Bacillus caseinolyticus sp nov.</title>
        <authorList>
            <person name="Dastager S.G."/>
            <person name="Mawlankar R."/>
        </authorList>
    </citation>
    <scope>NUCLEOTIDE SEQUENCE [LARGE SCALE GENOMIC DNA]</scope>
    <source>
        <strain evidence="3 4">SGD-V-76</strain>
    </source>
</reference>
<accession>A0A0V8JMD5</accession>
<evidence type="ECO:0000313" key="4">
    <source>
        <dbReference type="Proteomes" id="UP000053681"/>
    </source>
</evidence>
<dbReference type="PANTHER" id="PTHR33434">
    <property type="entry name" value="DEGV DOMAIN-CONTAINING PROTEIN DR_1986-RELATED"/>
    <property type="match status" value="1"/>
</dbReference>
<dbReference type="Proteomes" id="UP000053681">
    <property type="component" value="Unassembled WGS sequence"/>
</dbReference>
<evidence type="ECO:0000256" key="2">
    <source>
        <dbReference type="ARBA" id="ARBA00023121"/>
    </source>
</evidence>
<dbReference type="Gene3D" id="2.20.28.50">
    <property type="entry name" value="degv family protein"/>
    <property type="match status" value="1"/>
</dbReference>
<dbReference type="Gene3D" id="3.40.50.10440">
    <property type="entry name" value="Dihydroxyacetone kinase, domain 1"/>
    <property type="match status" value="1"/>
</dbReference>
<dbReference type="InterPro" id="IPR003797">
    <property type="entry name" value="DegV"/>
</dbReference>
<organism evidence="3 4">
    <name type="scientific">Priestia veravalensis</name>
    <dbReference type="NCBI Taxonomy" id="1414648"/>
    <lineage>
        <taxon>Bacteria</taxon>
        <taxon>Bacillati</taxon>
        <taxon>Bacillota</taxon>
        <taxon>Bacilli</taxon>
        <taxon>Bacillales</taxon>
        <taxon>Bacillaceae</taxon>
        <taxon>Priestia</taxon>
    </lineage>
</organism>
<dbReference type="SUPFAM" id="SSF82549">
    <property type="entry name" value="DAK1/DegV-like"/>
    <property type="match status" value="1"/>
</dbReference>
<proteinExistence type="predicted"/>
<name>A0A0V8JMD5_9BACI</name>
<gene>
    <name evidence="3" type="ORF">AS180_09255</name>
</gene>
<comment type="function">
    <text evidence="1">May bind long-chain fatty acids, such as palmitate, and may play a role in lipid transport or fatty acid metabolism.</text>
</comment>
<dbReference type="RefSeq" id="WP_025911871.1">
    <property type="nucleotide sequence ID" value="NZ_KQ758643.1"/>
</dbReference>
<dbReference type="AlphaFoldDB" id="A0A0V8JMD5"/>